<dbReference type="Proteomes" id="UP001162881">
    <property type="component" value="Unassembled WGS sequence"/>
</dbReference>
<evidence type="ECO:0000256" key="1">
    <source>
        <dbReference type="SAM" id="Phobius"/>
    </source>
</evidence>
<protein>
    <submittedName>
        <fullName evidence="2">Uncharacterized protein</fullName>
    </submittedName>
</protein>
<organism evidence="2 3">
    <name type="scientific">Novosphingobium organovorum</name>
    <dbReference type="NCBI Taxonomy" id="2930092"/>
    <lineage>
        <taxon>Bacteria</taxon>
        <taxon>Pseudomonadati</taxon>
        <taxon>Pseudomonadota</taxon>
        <taxon>Alphaproteobacteria</taxon>
        <taxon>Sphingomonadales</taxon>
        <taxon>Sphingomonadaceae</taxon>
        <taxon>Novosphingobium</taxon>
    </lineage>
</organism>
<proteinExistence type="predicted"/>
<reference evidence="2" key="1">
    <citation type="submission" date="2022-03" db="EMBL/GenBank/DDBJ databases">
        <title>Identification of a novel bacterium isolated from mangrove sediments.</title>
        <authorList>
            <person name="Pan X."/>
        </authorList>
    </citation>
    <scope>NUCLEOTIDE SEQUENCE</scope>
    <source>
        <strain evidence="2">B1949</strain>
    </source>
</reference>
<feature type="transmembrane region" description="Helical" evidence="1">
    <location>
        <begin position="67"/>
        <end position="89"/>
    </location>
</feature>
<gene>
    <name evidence="2" type="ORF">MTR62_21075</name>
</gene>
<keyword evidence="1" id="KW-0812">Transmembrane</keyword>
<feature type="transmembrane region" description="Helical" evidence="1">
    <location>
        <begin position="20"/>
        <end position="40"/>
    </location>
</feature>
<keyword evidence="1" id="KW-1133">Transmembrane helix</keyword>
<keyword evidence="3" id="KW-1185">Reference proteome</keyword>
<name>A0ABT0BJP0_9SPHN</name>
<keyword evidence="1" id="KW-0472">Membrane</keyword>
<dbReference type="EMBL" id="JALHLF010000253">
    <property type="protein sequence ID" value="MCJ2185160.1"/>
    <property type="molecule type" value="Genomic_DNA"/>
</dbReference>
<comment type="caution">
    <text evidence="2">The sequence shown here is derived from an EMBL/GenBank/DDBJ whole genome shotgun (WGS) entry which is preliminary data.</text>
</comment>
<evidence type="ECO:0000313" key="2">
    <source>
        <dbReference type="EMBL" id="MCJ2185160.1"/>
    </source>
</evidence>
<feature type="non-terminal residue" evidence="2">
    <location>
        <position position="92"/>
    </location>
</feature>
<accession>A0ABT0BJP0</accession>
<evidence type="ECO:0000313" key="3">
    <source>
        <dbReference type="Proteomes" id="UP001162881"/>
    </source>
</evidence>
<sequence>MADNTRRNQGAKQPISQHPLFPAIVALWCGALAGLCSVALRPALIEQAILATGLDTLVPMAAPPLGATFRILFALAMTGLGGLGGALFARRL</sequence>